<name>A0A8J8GDK7_9BACI</name>
<dbReference type="GO" id="GO:0050660">
    <property type="term" value="F:flavin adenine dinucleotide binding"/>
    <property type="evidence" value="ECO:0007669"/>
    <property type="project" value="InterPro"/>
</dbReference>
<dbReference type="PROSITE" id="PS00696">
    <property type="entry name" value="ETF_ALPHA"/>
    <property type="match status" value="1"/>
</dbReference>
<comment type="caution">
    <text evidence="6">The sequence shown here is derived from an EMBL/GenBank/DDBJ whole genome shotgun (WGS) entry which is preliminary data.</text>
</comment>
<sequence>MLYGGVVIGNYKLTNNSIVVTLNENSCREIYKNEENNLSTFSEETFETKPLKKKITQTREIEQTVDLKSSRKIVSIGRGINKQEDIGIVEQLANAIGAQLGCSRPIVEDFKWLKPERQVGLTGTIVAPDLYVAIGISGQIQHAVGIKDAKVIVAINNNKNAPIFEIADYGIVGDLYEVVPKLQQALQAVVNK</sequence>
<dbReference type="SUPFAM" id="SSF52467">
    <property type="entry name" value="DHS-like NAD/FAD-binding domain"/>
    <property type="match status" value="1"/>
</dbReference>
<dbReference type="GO" id="GO:0033539">
    <property type="term" value="P:fatty acid beta-oxidation using acyl-CoA dehydrogenase"/>
    <property type="evidence" value="ECO:0007669"/>
    <property type="project" value="TreeGrafter"/>
</dbReference>
<dbReference type="Pfam" id="PF00766">
    <property type="entry name" value="ETF_alpha"/>
    <property type="match status" value="1"/>
</dbReference>
<dbReference type="FunFam" id="3.40.50.1220:FF:000004">
    <property type="entry name" value="Electron transfer flavoprotein"/>
    <property type="match status" value="1"/>
</dbReference>
<evidence type="ECO:0000256" key="4">
    <source>
        <dbReference type="ARBA" id="ARBA00022982"/>
    </source>
</evidence>
<dbReference type="AlphaFoldDB" id="A0A8J8GDK7"/>
<gene>
    <name evidence="6" type="ORF">HR057_09095</name>
</gene>
<evidence type="ECO:0000256" key="3">
    <source>
        <dbReference type="ARBA" id="ARBA00022630"/>
    </source>
</evidence>
<dbReference type="InterPro" id="IPR029035">
    <property type="entry name" value="DHS-like_NAD/FAD-binding_dom"/>
</dbReference>
<evidence type="ECO:0000256" key="2">
    <source>
        <dbReference type="ARBA" id="ARBA00022448"/>
    </source>
</evidence>
<protein>
    <submittedName>
        <fullName evidence="6">Electron transfer flavoprotein subunit alpha/FixB family protein</fullName>
    </submittedName>
</protein>
<keyword evidence="7" id="KW-1185">Reference proteome</keyword>
<dbReference type="Proteomes" id="UP000625804">
    <property type="component" value="Unassembled WGS sequence"/>
</dbReference>
<dbReference type="InterPro" id="IPR014731">
    <property type="entry name" value="ETF_asu_C"/>
</dbReference>
<evidence type="ECO:0000256" key="1">
    <source>
        <dbReference type="ARBA" id="ARBA00005817"/>
    </source>
</evidence>
<keyword evidence="2" id="KW-0813">Transport</keyword>
<dbReference type="PANTHER" id="PTHR43153:SF1">
    <property type="entry name" value="ELECTRON TRANSFER FLAVOPROTEIN SUBUNIT ALPHA, MITOCHONDRIAL"/>
    <property type="match status" value="1"/>
</dbReference>
<evidence type="ECO:0000259" key="5">
    <source>
        <dbReference type="Pfam" id="PF00766"/>
    </source>
</evidence>
<evidence type="ECO:0000313" key="6">
    <source>
        <dbReference type="EMBL" id="NSL51904.1"/>
    </source>
</evidence>
<comment type="similarity">
    <text evidence="1">Belongs to the ETF alpha-subunit/FixB family.</text>
</comment>
<dbReference type="InterPro" id="IPR001308">
    <property type="entry name" value="ETF_a/FixB"/>
</dbReference>
<organism evidence="6 7">
    <name type="scientific">Calidifontibacillus erzurumensis</name>
    <dbReference type="NCBI Taxonomy" id="2741433"/>
    <lineage>
        <taxon>Bacteria</taxon>
        <taxon>Bacillati</taxon>
        <taxon>Bacillota</taxon>
        <taxon>Bacilli</taxon>
        <taxon>Bacillales</taxon>
        <taxon>Bacillaceae</taxon>
        <taxon>Calidifontibacillus/Schinkia group</taxon>
        <taxon>Calidifontibacillus</taxon>
    </lineage>
</organism>
<keyword evidence="4" id="KW-0249">Electron transport</keyword>
<accession>A0A8J8GDK7</accession>
<dbReference type="PANTHER" id="PTHR43153">
    <property type="entry name" value="ELECTRON TRANSFER FLAVOPROTEIN ALPHA"/>
    <property type="match status" value="1"/>
</dbReference>
<dbReference type="EMBL" id="JABTTE010000010">
    <property type="protein sequence ID" value="NSL51904.1"/>
    <property type="molecule type" value="Genomic_DNA"/>
</dbReference>
<keyword evidence="3" id="KW-0285">Flavoprotein</keyword>
<proteinExistence type="inferred from homology"/>
<evidence type="ECO:0000313" key="7">
    <source>
        <dbReference type="Proteomes" id="UP000625804"/>
    </source>
</evidence>
<feature type="domain" description="Electron transfer flavoprotein alpha subunit C-terminal" evidence="5">
    <location>
        <begin position="66"/>
        <end position="147"/>
    </location>
</feature>
<dbReference type="InterPro" id="IPR018206">
    <property type="entry name" value="ETF_asu_C_CS"/>
</dbReference>
<reference evidence="6" key="1">
    <citation type="submission" date="2020-06" db="EMBL/GenBank/DDBJ databases">
        <title>A novel thermopfilic bacterium from Erzurum, Turkey.</title>
        <authorList>
            <person name="Adiguzel A."/>
            <person name="Ay H."/>
            <person name="Baltaci M.O."/>
        </authorList>
    </citation>
    <scope>NUCLEOTIDE SEQUENCE</scope>
    <source>
        <strain evidence="6">P2</strain>
    </source>
</reference>
<dbReference type="GO" id="GO:0009055">
    <property type="term" value="F:electron transfer activity"/>
    <property type="evidence" value="ECO:0007669"/>
    <property type="project" value="InterPro"/>
</dbReference>
<dbReference type="Gene3D" id="3.40.50.1220">
    <property type="entry name" value="TPP-binding domain"/>
    <property type="match status" value="1"/>
</dbReference>